<dbReference type="Proteomes" id="UP000677668">
    <property type="component" value="Chromosome 1"/>
</dbReference>
<dbReference type="EMBL" id="CP072642">
    <property type="protein sequence ID" value="QUV93753.1"/>
    <property type="molecule type" value="Genomic_DNA"/>
</dbReference>
<dbReference type="InterPro" id="IPR011762">
    <property type="entry name" value="COA_CT_N"/>
</dbReference>
<keyword evidence="4" id="KW-1185">Reference proteome</keyword>
<dbReference type="PROSITE" id="PS50989">
    <property type="entry name" value="COA_CT_CTER"/>
    <property type="match status" value="1"/>
</dbReference>
<dbReference type="InterPro" id="IPR045190">
    <property type="entry name" value="MCCB/AccD1-like"/>
</dbReference>
<dbReference type="InterPro" id="IPR029045">
    <property type="entry name" value="ClpP/crotonase-like_dom_sf"/>
</dbReference>
<accession>A0ABX8AZU8</accession>
<proteinExistence type="predicted"/>
<reference evidence="3 4" key="1">
    <citation type="submission" date="2021-03" db="EMBL/GenBank/DDBJ databases">
        <title>Genomic and phenotypic characterization of Chloracidobacterium isolates provides evidence for multiple species.</title>
        <authorList>
            <person name="Saini M.K."/>
            <person name="Costas A.M.G."/>
            <person name="Tank M."/>
            <person name="Bryant D.A."/>
        </authorList>
    </citation>
    <scope>NUCLEOTIDE SEQUENCE [LARGE SCALE GENOMIC DNA]</scope>
    <source>
        <strain evidence="3 4">N</strain>
    </source>
</reference>
<organism evidence="3 4">
    <name type="scientific">Chloracidobacterium sp. N</name>
    <dbReference type="NCBI Taxonomy" id="2821540"/>
    <lineage>
        <taxon>Bacteria</taxon>
        <taxon>Pseudomonadati</taxon>
        <taxon>Acidobacteriota</taxon>
        <taxon>Terriglobia</taxon>
        <taxon>Terriglobales</taxon>
        <taxon>Acidobacteriaceae</taxon>
        <taxon>Chloracidobacterium</taxon>
        <taxon>Chloracidobacterium aggregatum</taxon>
    </lineage>
</organism>
<evidence type="ECO:0000313" key="4">
    <source>
        <dbReference type="Proteomes" id="UP000677668"/>
    </source>
</evidence>
<dbReference type="Gene3D" id="3.90.226.10">
    <property type="entry name" value="2-enoyl-CoA Hydratase, Chain A, domain 1"/>
    <property type="match status" value="2"/>
</dbReference>
<dbReference type="InterPro" id="IPR011763">
    <property type="entry name" value="COA_CT_C"/>
</dbReference>
<dbReference type="PANTHER" id="PTHR22855">
    <property type="entry name" value="ACETYL, PROPIONYL, PYRUVATE, AND GLUTACONYL CARBOXYLASE-RELATED"/>
    <property type="match status" value="1"/>
</dbReference>
<dbReference type="PROSITE" id="PS50980">
    <property type="entry name" value="COA_CT_NTER"/>
    <property type="match status" value="1"/>
</dbReference>
<feature type="domain" description="CoA carboxyltransferase C-terminal" evidence="2">
    <location>
        <begin position="281"/>
        <end position="534"/>
    </location>
</feature>
<dbReference type="Pfam" id="PF01039">
    <property type="entry name" value="Carboxyl_trans"/>
    <property type="match status" value="1"/>
</dbReference>
<gene>
    <name evidence="3" type="ORF">J8C05_10345</name>
</gene>
<feature type="domain" description="CoA carboxyltransferase N-terminal" evidence="1">
    <location>
        <begin position="21"/>
        <end position="274"/>
    </location>
</feature>
<evidence type="ECO:0000313" key="3">
    <source>
        <dbReference type="EMBL" id="QUV93753.1"/>
    </source>
</evidence>
<sequence length="534" mass="58502">MLIESKIKTDSEEFQTNYTAMLAQCEQLQERLELVRQGGGPAAQERFRSRGKLLPRERIEQLIDPRSDFLELSPLAAWEMYDNEAPCASFIAGIGRVHGVECLITANDATVKGGAFYPMTVKKSLRAQQIALENRLPCISLVESAGANLFYQAEMFVEGGRGFGNQARLSARGIPQVALVFGSSTAGGAYVPGMSDYVVMVRRQAKVFLGGPPLVKAATGEDIDDETLGGADMHGRVSGVSDYTAEDDADAIRIGREIVASLNWRKPPVPNYQTPELPAYDPDELLGIIPANPRKSFDMREVIARIVDGSRFLEFKRDYGPTLLTGHAHIEGFLVGIIANNGILFSECALKAAHFIQLCNQARIPIIYLHNTPGFMIGRKVEHEGIVKHGSKMIQAVSNATVPQFSVIVGGSYGAGNYAMCGRAYDPRLLFSWVNSRIAVMGGEQAAGVLVQVRLAAMKARGQTPNPEQLEAMRREVVQQFEAQSSAYYATARLWDDGIIDPRDTRRVLAIGISMSYNSGFAEEPAPRYGVFRM</sequence>
<evidence type="ECO:0000259" key="1">
    <source>
        <dbReference type="PROSITE" id="PS50980"/>
    </source>
</evidence>
<dbReference type="InterPro" id="IPR034733">
    <property type="entry name" value="AcCoA_carboxyl_beta"/>
</dbReference>
<dbReference type="SUPFAM" id="SSF52096">
    <property type="entry name" value="ClpP/crotonase"/>
    <property type="match status" value="2"/>
</dbReference>
<dbReference type="PANTHER" id="PTHR22855:SF13">
    <property type="entry name" value="METHYLCROTONOYL-COA CARBOXYLASE BETA CHAIN, MITOCHONDRIAL"/>
    <property type="match status" value="1"/>
</dbReference>
<name>A0ABX8AZU8_9BACT</name>
<protein>
    <submittedName>
        <fullName evidence="3">Methylcrotonoyl-CoA carboxylase</fullName>
    </submittedName>
</protein>
<dbReference type="RefSeq" id="WP_211422103.1">
    <property type="nucleotide sequence ID" value="NZ_CP072642.1"/>
</dbReference>
<evidence type="ECO:0000259" key="2">
    <source>
        <dbReference type="PROSITE" id="PS50989"/>
    </source>
</evidence>